<protein>
    <submittedName>
        <fullName evidence="3">SDR family NAD(P)-dependent oxidoreductase</fullName>
    </submittedName>
</protein>
<comment type="caution">
    <text evidence="3">The sequence shown here is derived from an EMBL/GenBank/DDBJ whole genome shotgun (WGS) entry which is preliminary data.</text>
</comment>
<gene>
    <name evidence="3" type="ORF">FXF49_09800</name>
</gene>
<dbReference type="Proteomes" id="UP000323337">
    <property type="component" value="Unassembled WGS sequence"/>
</dbReference>
<reference evidence="3 4" key="1">
    <citation type="submission" date="2019-08" db="EMBL/GenBank/DDBJ databases">
        <title>Genomic characterization of a novel candidate phylum (ARYD3) from a high temperature, high salinity tertiary oil reservoir in north central Oklahoma, USA.</title>
        <authorList>
            <person name="Youssef N.H."/>
            <person name="Yadav A."/>
            <person name="Elshahed M.S."/>
        </authorList>
    </citation>
    <scope>NUCLEOTIDE SEQUENCE [LARGE SCALE GENOMIC DNA]</scope>
    <source>
        <strain evidence="3">ARYD1</strain>
    </source>
</reference>
<dbReference type="Gene3D" id="3.40.50.720">
    <property type="entry name" value="NAD(P)-binding Rossmann-like Domain"/>
    <property type="match status" value="1"/>
</dbReference>
<evidence type="ECO:0000256" key="2">
    <source>
        <dbReference type="ARBA" id="ARBA00023002"/>
    </source>
</evidence>
<dbReference type="SUPFAM" id="SSF51735">
    <property type="entry name" value="NAD(P)-binding Rossmann-fold domains"/>
    <property type="match status" value="1"/>
</dbReference>
<evidence type="ECO:0000256" key="1">
    <source>
        <dbReference type="ARBA" id="ARBA00006484"/>
    </source>
</evidence>
<dbReference type="InterPro" id="IPR036291">
    <property type="entry name" value="NAD(P)-bd_dom_sf"/>
</dbReference>
<dbReference type="RefSeq" id="WP_303701713.1">
    <property type="nucleotide sequence ID" value="NZ_VSIV01000270.1"/>
</dbReference>
<dbReference type="AlphaFoldDB" id="A0A5D0MMU2"/>
<sequence length="86" mass="9628">MGTNKTILLTGATDGIGKQTAKELAEKDYTLIIHGRDTKKVQDAVIELENINKSNEFYGFVADYTSLSDVNKFAEEVKKQFKKLDV</sequence>
<dbReference type="GO" id="GO:0016491">
    <property type="term" value="F:oxidoreductase activity"/>
    <property type="evidence" value="ECO:0007669"/>
    <property type="project" value="UniProtKB-KW"/>
</dbReference>
<evidence type="ECO:0000313" key="3">
    <source>
        <dbReference type="EMBL" id="TYB32770.1"/>
    </source>
</evidence>
<organism evidence="3 4">
    <name type="scientific">Flexistipes sinusarabici</name>
    <dbReference type="NCBI Taxonomy" id="2352"/>
    <lineage>
        <taxon>Bacteria</taxon>
        <taxon>Pseudomonadati</taxon>
        <taxon>Deferribacterota</taxon>
        <taxon>Deferribacteres</taxon>
        <taxon>Deferribacterales</taxon>
        <taxon>Flexistipitaceae</taxon>
        <taxon>Flexistipes</taxon>
    </lineage>
</organism>
<feature type="non-terminal residue" evidence="3">
    <location>
        <position position="86"/>
    </location>
</feature>
<evidence type="ECO:0000313" key="4">
    <source>
        <dbReference type="Proteomes" id="UP000323337"/>
    </source>
</evidence>
<keyword evidence="2" id="KW-0560">Oxidoreductase</keyword>
<dbReference type="EMBL" id="VSIV01000270">
    <property type="protein sequence ID" value="TYB32770.1"/>
    <property type="molecule type" value="Genomic_DNA"/>
</dbReference>
<accession>A0A5D0MMU2</accession>
<dbReference type="PANTHER" id="PTHR42901:SF1">
    <property type="entry name" value="ALCOHOL DEHYDROGENASE"/>
    <property type="match status" value="1"/>
</dbReference>
<dbReference type="InterPro" id="IPR002347">
    <property type="entry name" value="SDR_fam"/>
</dbReference>
<dbReference type="PANTHER" id="PTHR42901">
    <property type="entry name" value="ALCOHOL DEHYDROGENASE"/>
    <property type="match status" value="1"/>
</dbReference>
<proteinExistence type="inferred from homology"/>
<name>A0A5D0MMU2_FLESI</name>
<dbReference type="Pfam" id="PF00106">
    <property type="entry name" value="adh_short"/>
    <property type="match status" value="1"/>
</dbReference>
<comment type="similarity">
    <text evidence="1">Belongs to the short-chain dehydrogenases/reductases (SDR) family.</text>
</comment>